<evidence type="ECO:0000313" key="5">
    <source>
        <dbReference type="Proteomes" id="UP000257136"/>
    </source>
</evidence>
<dbReference type="Gene3D" id="3.40.50.720">
    <property type="entry name" value="NAD(P)-binding Rossmann-like Domain"/>
    <property type="match status" value="1"/>
</dbReference>
<feature type="domain" description="Saccharopine dehydrogenase-like C-terminal" evidence="3">
    <location>
        <begin position="165"/>
        <end position="476"/>
    </location>
</feature>
<dbReference type="Pfam" id="PF03435">
    <property type="entry name" value="Sacchrp_dh_NADP"/>
    <property type="match status" value="1"/>
</dbReference>
<evidence type="ECO:0000256" key="1">
    <source>
        <dbReference type="ARBA" id="ARBA00023002"/>
    </source>
</evidence>
<name>A0A3E0EDW4_9FLAO</name>
<dbReference type="InterPro" id="IPR036291">
    <property type="entry name" value="NAD(P)-bd_dom_sf"/>
</dbReference>
<sequence>MYVCVIFLNVLKIFDTLNKDKNILFIRNLESKLDFELTTMRTILIIGAGRSASSLIQYLLNKSVEENLHVIIGDLSLALAQKKTNNHPNATPIALDIFDENQRRNAVQKADVVISMLPAHLHIEVAKDCIVYKKHLVTASYISDAMQELDEAAKANNLIFMNEIGLDPGVDHMSAMKVIDEIREKDGKMLLFESFCGGLVAPVSDDNLWNYKFTWAPRNVVLAGQGGTAKFIQEGAYKYIPYVNLFRRTEFLEVEGYGRFEAYSNRDSLKYRSVYGLDDVLTLYRGTIRRVGFSKAWNMFVQLGMTDDSYSMENSENMSYREFVNSFLPYHPTDSVEIKMRLILKIDQDDIMWDKLLELDLFSRTKKVGLKDATPAQILEKILSDSWTLQPHDKDMIVMYHKFGYVINGEEKQLDSKMVCIGEDQTYTAMAKTVGLPVAMAALLILNGKITTPGVQLPIRKEVYLPILKELEEYGVVFNEQSMPYVGYNPDKVFS</sequence>
<dbReference type="GO" id="GO:0019878">
    <property type="term" value="P:lysine biosynthetic process via aminoadipic acid"/>
    <property type="evidence" value="ECO:0007669"/>
    <property type="project" value="TreeGrafter"/>
</dbReference>
<dbReference type="Pfam" id="PF16653">
    <property type="entry name" value="Sacchrp_dh_C"/>
    <property type="match status" value="1"/>
</dbReference>
<comment type="caution">
    <text evidence="4">The sequence shown here is derived from an EMBL/GenBank/DDBJ whole genome shotgun (WGS) entry which is preliminary data.</text>
</comment>
<dbReference type="Gene3D" id="3.30.360.10">
    <property type="entry name" value="Dihydrodipicolinate Reductase, domain 2"/>
    <property type="match status" value="1"/>
</dbReference>
<evidence type="ECO:0000259" key="3">
    <source>
        <dbReference type="Pfam" id="PF16653"/>
    </source>
</evidence>
<dbReference type="SUPFAM" id="SSF51735">
    <property type="entry name" value="NAD(P)-binding Rossmann-fold domains"/>
    <property type="match status" value="1"/>
</dbReference>
<protein>
    <submittedName>
        <fullName evidence="4">Saccharopine dehydrogenase-like NADP-dependent oxidoreductase</fullName>
    </submittedName>
</protein>
<evidence type="ECO:0000313" key="4">
    <source>
        <dbReference type="EMBL" id="REG96472.1"/>
    </source>
</evidence>
<dbReference type="PANTHER" id="PTHR11133">
    <property type="entry name" value="SACCHAROPINE DEHYDROGENASE"/>
    <property type="match status" value="1"/>
</dbReference>
<reference evidence="4 5" key="1">
    <citation type="submission" date="2018-08" db="EMBL/GenBank/DDBJ databases">
        <title>Genomic Encyclopedia of Archaeal and Bacterial Type Strains, Phase II (KMG-II): from individual species to whole genera.</title>
        <authorList>
            <person name="Goeker M."/>
        </authorList>
    </citation>
    <scope>NUCLEOTIDE SEQUENCE [LARGE SCALE GENOMIC DNA]</scope>
    <source>
        <strain evidence="4 5">DSM 100880</strain>
    </source>
</reference>
<dbReference type="InterPro" id="IPR032095">
    <property type="entry name" value="Sacchrp_dh-like_C"/>
</dbReference>
<dbReference type="GO" id="GO:0004753">
    <property type="term" value="F:saccharopine dehydrogenase activity"/>
    <property type="evidence" value="ECO:0007669"/>
    <property type="project" value="TreeGrafter"/>
</dbReference>
<organism evidence="4 5">
    <name type="scientific">Flavobacterium aquicola</name>
    <dbReference type="NCBI Taxonomy" id="1682742"/>
    <lineage>
        <taxon>Bacteria</taxon>
        <taxon>Pseudomonadati</taxon>
        <taxon>Bacteroidota</taxon>
        <taxon>Flavobacteriia</taxon>
        <taxon>Flavobacteriales</taxon>
        <taxon>Flavobacteriaceae</taxon>
        <taxon>Flavobacterium</taxon>
    </lineage>
</organism>
<dbReference type="PANTHER" id="PTHR11133:SF22">
    <property type="entry name" value="ALPHA-AMINOADIPIC SEMIALDEHYDE SYNTHASE, MITOCHONDRIAL"/>
    <property type="match status" value="1"/>
</dbReference>
<dbReference type="AlphaFoldDB" id="A0A3E0EDW4"/>
<dbReference type="SUPFAM" id="SSF55347">
    <property type="entry name" value="Glyceraldehyde-3-phosphate dehydrogenase-like, C-terminal domain"/>
    <property type="match status" value="1"/>
</dbReference>
<dbReference type="InterPro" id="IPR005097">
    <property type="entry name" value="Sacchrp_dh_NADP-bd"/>
</dbReference>
<accession>A0A3E0EDW4</accession>
<keyword evidence="1" id="KW-0560">Oxidoreductase</keyword>
<dbReference type="InterPro" id="IPR051168">
    <property type="entry name" value="AASS"/>
</dbReference>
<dbReference type="Gene3D" id="1.10.1870.10">
    <property type="entry name" value="Domain 3, Saccharopine reductase"/>
    <property type="match status" value="1"/>
</dbReference>
<evidence type="ECO:0000259" key="2">
    <source>
        <dbReference type="Pfam" id="PF03435"/>
    </source>
</evidence>
<feature type="domain" description="Saccharopine dehydrogenase NADP binding" evidence="2">
    <location>
        <begin position="43"/>
        <end position="159"/>
    </location>
</feature>
<dbReference type="Proteomes" id="UP000257136">
    <property type="component" value="Unassembled WGS sequence"/>
</dbReference>
<proteinExistence type="predicted"/>
<gene>
    <name evidence="4" type="ORF">C8P67_109120</name>
</gene>
<dbReference type="GO" id="GO:0005737">
    <property type="term" value="C:cytoplasm"/>
    <property type="evidence" value="ECO:0007669"/>
    <property type="project" value="TreeGrafter"/>
</dbReference>
<dbReference type="EMBL" id="QUNI01000009">
    <property type="protein sequence ID" value="REG96472.1"/>
    <property type="molecule type" value="Genomic_DNA"/>
</dbReference>
<keyword evidence="5" id="KW-1185">Reference proteome</keyword>